<accession>A0A650CG87</accession>
<sequence>MTRIVIGFIPFFATPAGRVIEEVYNKWKDKDFVLDLETDPVYASELVKRLSPDRVLLVGSSRYAPEGISEKEFILENKDPWYMLELVRPGLDGRFYLEDVAYGLLIFGGFDKVYAIYYNGDYSEDAVMMLEKKVEEKYQWLLRL</sequence>
<protein>
    <recommendedName>
        <fullName evidence="5">Hydrogenase maturation protease</fullName>
    </recommendedName>
</protein>
<gene>
    <name evidence="2" type="ORF">D1869_06475</name>
    <name evidence="1" type="ORF">HNQ62_000434</name>
</gene>
<reference evidence="1 4" key="2">
    <citation type="submission" date="2020-08" db="EMBL/GenBank/DDBJ databases">
        <title>Genomic Encyclopedia of Type Strains, Phase IV (KMG-IV): sequencing the most valuable type-strain genomes for metagenomic binning, comparative biology and taxonomic classification.</title>
        <authorList>
            <person name="Goeker M."/>
        </authorList>
    </citation>
    <scope>NUCLEOTIDE SEQUENCE [LARGE SCALE GENOMIC DNA]</scope>
    <source>
        <strain evidence="1 4">DSM 12421</strain>
    </source>
</reference>
<evidence type="ECO:0000313" key="4">
    <source>
        <dbReference type="Proteomes" id="UP000582213"/>
    </source>
</evidence>
<dbReference type="GeneID" id="42800874"/>
<dbReference type="EMBL" id="JACHFY010000001">
    <property type="protein sequence ID" value="MBB5252716.1"/>
    <property type="molecule type" value="Genomic_DNA"/>
</dbReference>
<evidence type="ECO:0000313" key="3">
    <source>
        <dbReference type="Proteomes" id="UP000427373"/>
    </source>
</evidence>
<organism evidence="2 3">
    <name type="scientific">Sulfurisphaera ohwakuensis</name>
    <dbReference type="NCBI Taxonomy" id="69656"/>
    <lineage>
        <taxon>Archaea</taxon>
        <taxon>Thermoproteota</taxon>
        <taxon>Thermoprotei</taxon>
        <taxon>Sulfolobales</taxon>
        <taxon>Sulfolobaceae</taxon>
        <taxon>Sulfurisphaera</taxon>
    </lineage>
</organism>
<evidence type="ECO:0008006" key="5">
    <source>
        <dbReference type="Google" id="ProtNLM"/>
    </source>
</evidence>
<dbReference type="Proteomes" id="UP000427373">
    <property type="component" value="Chromosome"/>
</dbReference>
<proteinExistence type="predicted"/>
<dbReference type="EMBL" id="CP045484">
    <property type="protein sequence ID" value="QGR16864.1"/>
    <property type="molecule type" value="Genomic_DNA"/>
</dbReference>
<dbReference type="Proteomes" id="UP000582213">
    <property type="component" value="Unassembled WGS sequence"/>
</dbReference>
<keyword evidence="3" id="KW-1185">Reference proteome</keyword>
<evidence type="ECO:0000313" key="2">
    <source>
        <dbReference type="EMBL" id="QGR16864.1"/>
    </source>
</evidence>
<dbReference type="AlphaFoldDB" id="A0A650CG87"/>
<name>A0A650CG87_SULOH</name>
<dbReference type="OrthoDB" id="38943at2157"/>
<reference evidence="2 3" key="1">
    <citation type="submission" date="2019-10" db="EMBL/GenBank/DDBJ databases">
        <title>Genome Sequences from Six Type Strain Members of the Archaeal Family Sulfolobaceae: Acidianus ambivalens, Acidianus infernus, Metallosphaera prunae, Stygiolobus azoricus, Sulfolobus metallicus, and Sulfurisphaera ohwakuensis.</title>
        <authorList>
            <person name="Counts J.A."/>
            <person name="Kelly R.M."/>
        </authorList>
    </citation>
    <scope>NUCLEOTIDE SEQUENCE [LARGE SCALE GENOMIC DNA]</scope>
    <source>
        <strain evidence="2 3">TA-1</strain>
    </source>
</reference>
<evidence type="ECO:0000313" key="1">
    <source>
        <dbReference type="EMBL" id="MBB5252716.1"/>
    </source>
</evidence>
<dbReference type="KEGG" id="soh:D1869_06475"/>
<dbReference type="RefSeq" id="WP_156014417.1">
    <property type="nucleotide sequence ID" value="NZ_CP045484.1"/>
</dbReference>